<dbReference type="AlphaFoldDB" id="A0A2H1WBF7"/>
<organism evidence="1">
    <name type="scientific">Spodoptera frugiperda</name>
    <name type="common">Fall armyworm</name>
    <dbReference type="NCBI Taxonomy" id="7108"/>
    <lineage>
        <taxon>Eukaryota</taxon>
        <taxon>Metazoa</taxon>
        <taxon>Ecdysozoa</taxon>
        <taxon>Arthropoda</taxon>
        <taxon>Hexapoda</taxon>
        <taxon>Insecta</taxon>
        <taxon>Pterygota</taxon>
        <taxon>Neoptera</taxon>
        <taxon>Endopterygota</taxon>
        <taxon>Lepidoptera</taxon>
        <taxon>Glossata</taxon>
        <taxon>Ditrysia</taxon>
        <taxon>Noctuoidea</taxon>
        <taxon>Noctuidae</taxon>
        <taxon>Amphipyrinae</taxon>
        <taxon>Spodoptera</taxon>
    </lineage>
</organism>
<proteinExistence type="predicted"/>
<reference evidence="1" key="1">
    <citation type="submission" date="2016-07" db="EMBL/GenBank/DDBJ databases">
        <authorList>
            <person name="Bretaudeau A."/>
        </authorList>
    </citation>
    <scope>NUCLEOTIDE SEQUENCE</scope>
    <source>
        <strain evidence="1">Rice</strain>
        <tissue evidence="1">Whole body</tissue>
    </source>
</reference>
<accession>A0A2H1WBF7</accession>
<evidence type="ECO:0000313" key="1">
    <source>
        <dbReference type="EMBL" id="SOQ50398.1"/>
    </source>
</evidence>
<sequence>MRGMAKSRYELKSRVKIIQRLLPPWAKREGVSDSYMTKIHPVPTPAFRTGAPKMLSILADRINSLFKFM</sequence>
<gene>
    <name evidence="1" type="ORF">SFRICE_021644</name>
</gene>
<dbReference type="EMBL" id="ODYU01007540">
    <property type="protein sequence ID" value="SOQ50398.1"/>
    <property type="molecule type" value="Genomic_DNA"/>
</dbReference>
<name>A0A2H1WBF7_SPOFR</name>
<protein>
    <submittedName>
        <fullName evidence="1">SFRICE_021644</fullName>
    </submittedName>
</protein>